<evidence type="ECO:0000313" key="5">
    <source>
        <dbReference type="Proteomes" id="UP000319255"/>
    </source>
</evidence>
<keyword evidence="1" id="KW-0472">Membrane</keyword>
<organism evidence="4 5">
    <name type="scientific">Amaricoccus solimangrovi</name>
    <dbReference type="NCBI Taxonomy" id="2589815"/>
    <lineage>
        <taxon>Bacteria</taxon>
        <taxon>Pseudomonadati</taxon>
        <taxon>Pseudomonadota</taxon>
        <taxon>Alphaproteobacteria</taxon>
        <taxon>Rhodobacterales</taxon>
        <taxon>Paracoccaceae</taxon>
        <taxon>Amaricoccus</taxon>
    </lineage>
</organism>
<dbReference type="InterPro" id="IPR050879">
    <property type="entry name" value="Acyltransferase_3"/>
</dbReference>
<keyword evidence="1" id="KW-1133">Transmembrane helix</keyword>
<dbReference type="OrthoDB" id="9796461at2"/>
<feature type="domain" description="SGNH" evidence="3">
    <location>
        <begin position="458"/>
        <end position="702"/>
    </location>
</feature>
<evidence type="ECO:0000313" key="4">
    <source>
        <dbReference type="EMBL" id="TPE52743.1"/>
    </source>
</evidence>
<dbReference type="GO" id="GO:0009103">
    <property type="term" value="P:lipopolysaccharide biosynthetic process"/>
    <property type="evidence" value="ECO:0007669"/>
    <property type="project" value="TreeGrafter"/>
</dbReference>
<accession>A0A501WSP1</accession>
<proteinExistence type="predicted"/>
<reference evidence="4 5" key="1">
    <citation type="submission" date="2019-06" db="EMBL/GenBank/DDBJ databases">
        <title>A novel bacterium of genus Amaricoccus, isolated from marine sediment.</title>
        <authorList>
            <person name="Huang H."/>
            <person name="Mo K."/>
            <person name="Hu Y."/>
        </authorList>
    </citation>
    <scope>NUCLEOTIDE SEQUENCE [LARGE SCALE GENOMIC DNA]</scope>
    <source>
        <strain evidence="4 5">HB172011</strain>
    </source>
</reference>
<sequence>MQAQKPRAPEVGRRIRVAIIFLRRNNKPCSDRGASRVALRQGVQGYRMRPDGADAYRRDIDGLRCLAVVSVLLAHAEIPYAAGGFVGVDVFFVISGYLITGIITRALRDGGNSIVDFYERRARRILPALFVVMLATLAVAAAALSPGQFESLAGSAVAATLFASNIYFRQTGAGYFGADLHNAPLLHTWSLGVEEQFYIVVPFLLWLAHRRAPRLLAPLVGLVVALSFAWACYLLLRRDAASAFFLLPPRAWELGIGSLLALAPPPLPRGRTPRATIALLALAAILVPVMVYSEATPFPGPAALPPVLGAAGLIWVNREGGNPVRRLLSTRLFVGVGLISYSLYLWHWPVIVFPRVYLGALTPALSAVCLALSLVLATLSWRFVERPFRGRGALLPGRGALFGASAAAMGVMAAAGLAVVASAGFPGRLDATATAAFAAAEDLDPRSELCMKFNSDPFSPTCRIGAAGEGRADFLLWGDSHAAAALPGIDLAARKAGRTGYAATRPACAPLLDTLRIDQPMSERCARFGRSVIEALRGRDDIPLVILDARWQLATEGTDIGANRSQPSQPALLRDLTGALPSGDVSRNYAIFEAAFARTVDAITATGRKVVVLGAVPEVGWLVPDRVGYGLMHHLPPPAAPAPEQVAARMARSDELFRTYAAAGRIDYLPLFAAFCAESCAVVNAASTPLYRDDDHLSRTGSIERVGPVVLAAIRGAGQATARAEP</sequence>
<feature type="transmembrane region" description="Helical" evidence="1">
    <location>
        <begin position="328"/>
        <end position="346"/>
    </location>
</feature>
<gene>
    <name evidence="4" type="ORF">FJM51_06105</name>
</gene>
<dbReference type="AlphaFoldDB" id="A0A501WSP1"/>
<keyword evidence="4" id="KW-0808">Transferase</keyword>
<feature type="transmembrane region" description="Helical" evidence="1">
    <location>
        <begin position="298"/>
        <end position="316"/>
    </location>
</feature>
<evidence type="ECO:0000256" key="1">
    <source>
        <dbReference type="SAM" id="Phobius"/>
    </source>
</evidence>
<evidence type="ECO:0000259" key="2">
    <source>
        <dbReference type="Pfam" id="PF01757"/>
    </source>
</evidence>
<dbReference type="PANTHER" id="PTHR23028:SF53">
    <property type="entry name" value="ACYL_TRANSF_3 DOMAIN-CONTAINING PROTEIN"/>
    <property type="match status" value="1"/>
</dbReference>
<keyword evidence="5" id="KW-1185">Reference proteome</keyword>
<dbReference type="Proteomes" id="UP000319255">
    <property type="component" value="Unassembled WGS sequence"/>
</dbReference>
<dbReference type="Pfam" id="PF01757">
    <property type="entry name" value="Acyl_transf_3"/>
    <property type="match status" value="1"/>
</dbReference>
<evidence type="ECO:0000259" key="3">
    <source>
        <dbReference type="Pfam" id="PF19040"/>
    </source>
</evidence>
<feature type="transmembrane region" description="Helical" evidence="1">
    <location>
        <begin position="80"/>
        <end position="104"/>
    </location>
</feature>
<dbReference type="InterPro" id="IPR002656">
    <property type="entry name" value="Acyl_transf_3_dom"/>
</dbReference>
<feature type="domain" description="Acyltransferase 3" evidence="2">
    <location>
        <begin position="59"/>
        <end position="379"/>
    </location>
</feature>
<feature type="transmembrane region" description="Helical" evidence="1">
    <location>
        <begin position="242"/>
        <end position="263"/>
    </location>
</feature>
<name>A0A501WSP1_9RHOB</name>
<dbReference type="PANTHER" id="PTHR23028">
    <property type="entry name" value="ACETYLTRANSFERASE"/>
    <property type="match status" value="1"/>
</dbReference>
<keyword evidence="1" id="KW-0812">Transmembrane</keyword>
<feature type="transmembrane region" description="Helical" evidence="1">
    <location>
        <begin position="275"/>
        <end position="292"/>
    </location>
</feature>
<comment type="caution">
    <text evidence="4">The sequence shown here is derived from an EMBL/GenBank/DDBJ whole genome shotgun (WGS) entry which is preliminary data.</text>
</comment>
<feature type="transmembrane region" description="Helical" evidence="1">
    <location>
        <begin position="125"/>
        <end position="145"/>
    </location>
</feature>
<dbReference type="GO" id="GO:0016747">
    <property type="term" value="F:acyltransferase activity, transferring groups other than amino-acyl groups"/>
    <property type="evidence" value="ECO:0007669"/>
    <property type="project" value="InterPro"/>
</dbReference>
<dbReference type="GO" id="GO:0016020">
    <property type="term" value="C:membrane"/>
    <property type="evidence" value="ECO:0007669"/>
    <property type="project" value="TreeGrafter"/>
</dbReference>
<feature type="transmembrane region" description="Helical" evidence="1">
    <location>
        <begin position="215"/>
        <end position="236"/>
    </location>
</feature>
<dbReference type="Pfam" id="PF19040">
    <property type="entry name" value="SGNH"/>
    <property type="match status" value="1"/>
</dbReference>
<dbReference type="EMBL" id="VFRP01000003">
    <property type="protein sequence ID" value="TPE52743.1"/>
    <property type="molecule type" value="Genomic_DNA"/>
</dbReference>
<protein>
    <submittedName>
        <fullName evidence="4">Acyltransferase</fullName>
    </submittedName>
</protein>
<dbReference type="InterPro" id="IPR043968">
    <property type="entry name" value="SGNH"/>
</dbReference>
<feature type="transmembrane region" description="Helical" evidence="1">
    <location>
        <begin position="400"/>
        <end position="425"/>
    </location>
</feature>
<feature type="transmembrane region" description="Helical" evidence="1">
    <location>
        <begin position="358"/>
        <end position="379"/>
    </location>
</feature>
<keyword evidence="4" id="KW-0012">Acyltransferase</keyword>